<evidence type="ECO:0000313" key="3">
    <source>
        <dbReference type="Proteomes" id="UP000008237"/>
    </source>
</evidence>
<protein>
    <submittedName>
        <fullName evidence="2">Uncharacterized protein</fullName>
    </submittedName>
</protein>
<proteinExistence type="predicted"/>
<keyword evidence="3" id="KW-1185">Reference proteome</keyword>
<sequence>MQNSSAVENLEKLVIVDEYIFEVVGYFGNLQATLKRMACYQNLMVTRKVIMILILKIKDFEYLKYKTILGVL</sequence>
<dbReference type="EMBL" id="GL448555">
    <property type="protein sequence ID" value="EFN84309.1"/>
    <property type="molecule type" value="Genomic_DNA"/>
</dbReference>
<dbReference type="Proteomes" id="UP000008237">
    <property type="component" value="Unassembled WGS sequence"/>
</dbReference>
<evidence type="ECO:0000313" key="2">
    <source>
        <dbReference type="EMBL" id="EFN86718.1"/>
    </source>
</evidence>
<gene>
    <name evidence="1" type="ORF">EAI_00146</name>
    <name evidence="2" type="ORF">EAI_15464</name>
</gene>
<dbReference type="AlphaFoldDB" id="E2BC42"/>
<accession>E2BC42</accession>
<organism evidence="3">
    <name type="scientific">Harpegnathos saltator</name>
    <name type="common">Jerdon's jumping ant</name>
    <dbReference type="NCBI Taxonomy" id="610380"/>
    <lineage>
        <taxon>Eukaryota</taxon>
        <taxon>Metazoa</taxon>
        <taxon>Ecdysozoa</taxon>
        <taxon>Arthropoda</taxon>
        <taxon>Hexapoda</taxon>
        <taxon>Insecta</taxon>
        <taxon>Pterygota</taxon>
        <taxon>Neoptera</taxon>
        <taxon>Endopterygota</taxon>
        <taxon>Hymenoptera</taxon>
        <taxon>Apocrita</taxon>
        <taxon>Aculeata</taxon>
        <taxon>Formicoidea</taxon>
        <taxon>Formicidae</taxon>
        <taxon>Ponerinae</taxon>
        <taxon>Ponerini</taxon>
        <taxon>Harpegnathos</taxon>
    </lineage>
</organism>
<dbReference type="EMBL" id="GL447255">
    <property type="protein sequence ID" value="EFN86718.1"/>
    <property type="molecule type" value="Genomic_DNA"/>
</dbReference>
<reference evidence="2 3" key="1">
    <citation type="journal article" date="2010" name="Science">
        <title>Genomic comparison of the ants Camponotus floridanus and Harpegnathos saltator.</title>
        <authorList>
            <person name="Bonasio R."/>
            <person name="Zhang G."/>
            <person name="Ye C."/>
            <person name="Mutti N.S."/>
            <person name="Fang X."/>
            <person name="Qin N."/>
            <person name="Donahue G."/>
            <person name="Yang P."/>
            <person name="Li Q."/>
            <person name="Li C."/>
            <person name="Zhang P."/>
            <person name="Huang Z."/>
            <person name="Berger S.L."/>
            <person name="Reinberg D."/>
            <person name="Wang J."/>
            <person name="Liebig J."/>
        </authorList>
    </citation>
    <scope>NUCLEOTIDE SEQUENCE [LARGE SCALE GENOMIC DNA]</scope>
    <source>
        <strain evidence="2 3">R22 G/1</strain>
    </source>
</reference>
<evidence type="ECO:0000313" key="1">
    <source>
        <dbReference type="EMBL" id="EFN84309.1"/>
    </source>
</evidence>
<name>E2BC42_HARSA</name>